<keyword evidence="6 9" id="KW-0472">Membrane</keyword>
<dbReference type="InterPro" id="IPR037185">
    <property type="entry name" value="EmrE-like"/>
</dbReference>
<keyword evidence="4 8" id="KW-0812">Transmembrane</keyword>
<dbReference type="GO" id="GO:0005886">
    <property type="term" value="C:plasma membrane"/>
    <property type="evidence" value="ECO:0007669"/>
    <property type="project" value="UniProtKB-SubCell"/>
</dbReference>
<dbReference type="GO" id="GO:0031460">
    <property type="term" value="P:glycine betaine transport"/>
    <property type="evidence" value="ECO:0007669"/>
    <property type="project" value="TreeGrafter"/>
</dbReference>
<accession>A0A3S4ITQ5</accession>
<gene>
    <name evidence="10" type="primary">emrE</name>
    <name evidence="10" type="ORF">NCTC6754_05760</name>
</gene>
<evidence type="ECO:0000256" key="8">
    <source>
        <dbReference type="RuleBase" id="RU003942"/>
    </source>
</evidence>
<evidence type="ECO:0000256" key="3">
    <source>
        <dbReference type="ARBA" id="ARBA00022475"/>
    </source>
</evidence>
<evidence type="ECO:0000256" key="7">
    <source>
        <dbReference type="ARBA" id="ARBA00038032"/>
    </source>
</evidence>
<organism evidence="10 11">
    <name type="scientific">Salmonella enterica I</name>
    <dbReference type="NCBI Taxonomy" id="59201"/>
    <lineage>
        <taxon>Bacteria</taxon>
        <taxon>Pseudomonadati</taxon>
        <taxon>Pseudomonadota</taxon>
        <taxon>Gammaproteobacteria</taxon>
        <taxon>Enterobacterales</taxon>
        <taxon>Enterobacteriaceae</taxon>
        <taxon>Salmonella</taxon>
    </lineage>
</organism>
<evidence type="ECO:0000256" key="2">
    <source>
        <dbReference type="ARBA" id="ARBA00022448"/>
    </source>
</evidence>
<reference evidence="10 11" key="1">
    <citation type="submission" date="2018-12" db="EMBL/GenBank/DDBJ databases">
        <authorList>
            <consortium name="Pathogen Informatics"/>
        </authorList>
    </citation>
    <scope>NUCLEOTIDE SEQUENCE [LARGE SCALE GENOMIC DNA]</scope>
    <source>
        <strain evidence="10 11">NCTC6754</strain>
    </source>
</reference>
<comment type="similarity">
    <text evidence="7 8">Belongs to the drug/metabolite transporter (DMT) superfamily. Small multidrug resistance (SMR) (TC 2.A.7.1) family.</text>
</comment>
<dbReference type="PANTHER" id="PTHR30561">
    <property type="entry name" value="SMR FAMILY PROTON-DEPENDENT DRUG EFFLUX TRANSPORTER SUGE"/>
    <property type="match status" value="1"/>
</dbReference>
<sequence length="162" mass="18032">MSRMVRITATNASTFFMAKIRNGSKASLFCHPYYLRYHHDPKNIGTKRCMTKEAVIFLFIAIVVEVIATISLKLSDSFTRLVPSLVTIIGYCIAFLVSYHPNCEPSLLVSFMPFWSGVGIVLIGLIGWLFLGQKLDMPAIIGMLLIICGVIVINLFSKSVSH</sequence>
<feature type="transmembrane region" description="Helical" evidence="9">
    <location>
        <begin position="137"/>
        <end position="156"/>
    </location>
</feature>
<dbReference type="GO" id="GO:0015199">
    <property type="term" value="F:amino-acid betaine transmembrane transporter activity"/>
    <property type="evidence" value="ECO:0007669"/>
    <property type="project" value="TreeGrafter"/>
</dbReference>
<dbReference type="InterPro" id="IPR000390">
    <property type="entry name" value="Small_drug/metabolite_transptr"/>
</dbReference>
<evidence type="ECO:0000256" key="1">
    <source>
        <dbReference type="ARBA" id="ARBA00004651"/>
    </source>
</evidence>
<keyword evidence="3" id="KW-1003">Cell membrane</keyword>
<feature type="transmembrane region" description="Helical" evidence="9">
    <location>
        <begin position="111"/>
        <end position="131"/>
    </location>
</feature>
<keyword evidence="2" id="KW-0813">Transport</keyword>
<evidence type="ECO:0000256" key="9">
    <source>
        <dbReference type="SAM" id="Phobius"/>
    </source>
</evidence>
<dbReference type="Gene3D" id="1.10.3730.20">
    <property type="match status" value="1"/>
</dbReference>
<protein>
    <submittedName>
        <fullName evidence="10">Multidrug transporter emrE Efflux-multidrug resistance protein emrE Methyl viologen resistance protein C Ethidium resistance protein</fullName>
    </submittedName>
</protein>
<evidence type="ECO:0000256" key="5">
    <source>
        <dbReference type="ARBA" id="ARBA00022989"/>
    </source>
</evidence>
<dbReference type="Pfam" id="PF00893">
    <property type="entry name" value="Multi_Drug_Res"/>
    <property type="match status" value="1"/>
</dbReference>
<proteinExistence type="inferred from homology"/>
<dbReference type="AlphaFoldDB" id="A0A3S4ITQ5"/>
<evidence type="ECO:0000313" key="10">
    <source>
        <dbReference type="EMBL" id="VEB59121.1"/>
    </source>
</evidence>
<dbReference type="Proteomes" id="UP000269208">
    <property type="component" value="Chromosome"/>
</dbReference>
<feature type="transmembrane region" description="Helical" evidence="9">
    <location>
        <begin position="54"/>
        <end position="72"/>
    </location>
</feature>
<keyword evidence="5 9" id="KW-1133">Transmembrane helix</keyword>
<evidence type="ECO:0000256" key="4">
    <source>
        <dbReference type="ARBA" id="ARBA00022692"/>
    </source>
</evidence>
<comment type="subcellular location">
    <subcellularLocation>
        <location evidence="1 8">Cell membrane</location>
        <topology evidence="1 8">Multi-pass membrane protein</topology>
    </subcellularLocation>
</comment>
<evidence type="ECO:0000256" key="6">
    <source>
        <dbReference type="ARBA" id="ARBA00023136"/>
    </source>
</evidence>
<evidence type="ECO:0000313" key="11">
    <source>
        <dbReference type="Proteomes" id="UP000269208"/>
    </source>
</evidence>
<dbReference type="InterPro" id="IPR045324">
    <property type="entry name" value="Small_multidrug_res"/>
</dbReference>
<name>A0A3S4ITQ5_SALET</name>
<dbReference type="GO" id="GO:0015220">
    <property type="term" value="F:choline transmembrane transporter activity"/>
    <property type="evidence" value="ECO:0007669"/>
    <property type="project" value="TreeGrafter"/>
</dbReference>
<dbReference type="SUPFAM" id="SSF103481">
    <property type="entry name" value="Multidrug resistance efflux transporter EmrE"/>
    <property type="match status" value="1"/>
</dbReference>
<feature type="transmembrane region" description="Helical" evidence="9">
    <location>
        <begin position="78"/>
        <end position="99"/>
    </location>
</feature>
<dbReference type="GO" id="GO:0015297">
    <property type="term" value="F:antiporter activity"/>
    <property type="evidence" value="ECO:0007669"/>
    <property type="project" value="TreeGrafter"/>
</dbReference>
<dbReference type="EMBL" id="LR134190">
    <property type="protein sequence ID" value="VEB59121.1"/>
    <property type="molecule type" value="Genomic_DNA"/>
</dbReference>
<dbReference type="PANTHER" id="PTHR30561:SF1">
    <property type="entry name" value="MULTIDRUG TRANSPORTER EMRE"/>
    <property type="match status" value="1"/>
</dbReference>